<dbReference type="GO" id="GO:0016020">
    <property type="term" value="C:membrane"/>
    <property type="evidence" value="ECO:0007669"/>
    <property type="project" value="InterPro"/>
</dbReference>
<feature type="domain" description="GGDEF" evidence="5">
    <location>
        <begin position="515"/>
        <end position="647"/>
    </location>
</feature>
<dbReference type="SMART" id="SM00091">
    <property type="entry name" value="PAS"/>
    <property type="match status" value="2"/>
</dbReference>
<dbReference type="Gene3D" id="3.30.70.270">
    <property type="match status" value="1"/>
</dbReference>
<protein>
    <submittedName>
        <fullName evidence="6">Diguanylate cyclase</fullName>
    </submittedName>
</protein>
<dbReference type="SUPFAM" id="SSF55785">
    <property type="entry name" value="PYP-like sensor domain (PAS domain)"/>
    <property type="match status" value="2"/>
</dbReference>
<feature type="transmembrane region" description="Helical" evidence="2">
    <location>
        <begin position="6"/>
        <end position="25"/>
    </location>
</feature>
<organism evidence="6 7">
    <name type="scientific">Vibrio rotiferianus</name>
    <dbReference type="NCBI Taxonomy" id="190895"/>
    <lineage>
        <taxon>Bacteria</taxon>
        <taxon>Pseudomonadati</taxon>
        <taxon>Pseudomonadota</taxon>
        <taxon>Gammaproteobacteria</taxon>
        <taxon>Vibrionales</taxon>
        <taxon>Vibrionaceae</taxon>
        <taxon>Vibrio</taxon>
    </lineage>
</organism>
<dbReference type="GO" id="GO:0007165">
    <property type="term" value="P:signal transduction"/>
    <property type="evidence" value="ECO:0007669"/>
    <property type="project" value="InterPro"/>
</dbReference>
<dbReference type="PROSITE" id="PS50112">
    <property type="entry name" value="PAS"/>
    <property type="match status" value="1"/>
</dbReference>
<dbReference type="InterPro" id="IPR052155">
    <property type="entry name" value="Biofilm_reg_signaling"/>
</dbReference>
<dbReference type="PROSITE" id="PS50885">
    <property type="entry name" value="HAMP"/>
    <property type="match status" value="1"/>
</dbReference>
<evidence type="ECO:0000259" key="5">
    <source>
        <dbReference type="PROSITE" id="PS50887"/>
    </source>
</evidence>
<evidence type="ECO:0000256" key="1">
    <source>
        <dbReference type="ARBA" id="ARBA00001946"/>
    </source>
</evidence>
<keyword evidence="2" id="KW-0472">Membrane</keyword>
<dbReference type="InterPro" id="IPR000014">
    <property type="entry name" value="PAS"/>
</dbReference>
<dbReference type="PANTHER" id="PTHR44757:SF2">
    <property type="entry name" value="BIOFILM ARCHITECTURE MAINTENANCE PROTEIN MBAA"/>
    <property type="match status" value="1"/>
</dbReference>
<gene>
    <name evidence="6" type="ORF">VroAM7_32500</name>
</gene>
<dbReference type="CDD" id="cd06225">
    <property type="entry name" value="HAMP"/>
    <property type="match status" value="1"/>
</dbReference>
<feature type="domain" description="PAS" evidence="3">
    <location>
        <begin position="358"/>
        <end position="402"/>
    </location>
</feature>
<dbReference type="InterPro" id="IPR043128">
    <property type="entry name" value="Rev_trsase/Diguanyl_cyclase"/>
</dbReference>
<evidence type="ECO:0000256" key="2">
    <source>
        <dbReference type="SAM" id="Phobius"/>
    </source>
</evidence>
<dbReference type="SMART" id="SM00304">
    <property type="entry name" value="HAMP"/>
    <property type="match status" value="1"/>
</dbReference>
<dbReference type="CDD" id="cd00130">
    <property type="entry name" value="PAS"/>
    <property type="match status" value="1"/>
</dbReference>
<keyword evidence="2" id="KW-1133">Transmembrane helix</keyword>
<dbReference type="SMART" id="SM00267">
    <property type="entry name" value="GGDEF"/>
    <property type="match status" value="1"/>
</dbReference>
<evidence type="ECO:0000259" key="4">
    <source>
        <dbReference type="PROSITE" id="PS50885"/>
    </source>
</evidence>
<sequence length="653" mass="73303">MSVRTKLLWPILLLVLFAFITLKGYHSYKIYQVEKSQLIESTQVLIKGISHGFEAPIRERDIVGTQSLMSAFFAEPSIVRVKILDSERSLFAMLESDTGVARVPNDREKQEITSIGYAFSPQFVYVMEPILSNGEVIAFVRVTLSSESLKQIKKSLFKDASLFVLLTLVTSSLLVYLLNKIVVSPISALSHAMKDFAEGRDSKPFIPFESADEIGDLITSFQTMAARSRLKESQAQFTMQKLEKERAFLESIINGVQYSIIVTDNDGHIHYQNQQSQKSFNAAPPSEAPSNILELVRTREPQILDKIVKLSLERSQIHLSQMGEETRQFSLTSVRLTGVNKMLFVIEDITRVEEALSRQRIATRVFENSDDGLLVLNQDGLITMVNSAVTSLFGSTSEKLTGMPFFKCIKLRELQVRIPSIIESIEHYGQWQGEVVEQNHLGKLIPLFVKVNRIFKEGRTDQYDIVILLTDLSGSKEMERLEYLAHHDPLTGLANRAKFHQQLDALLGQSGYLRDEFAVLYLDLDGFKAVNDTYGHDAGDEVLSVISRRLSGLTRHDDLVARLSGDEFVYLMTPTNQTEVTRFVEKIIKCVRQPIEYKGAQLTVGVSIGVKLVGHNEKDASRVLKNADNAMYEAKRAGKGQAVLIGAELEGTV</sequence>
<comment type="cofactor">
    <cofactor evidence="1">
        <name>Mg(2+)</name>
        <dbReference type="ChEBI" id="CHEBI:18420"/>
    </cofactor>
</comment>
<evidence type="ECO:0000313" key="7">
    <source>
        <dbReference type="Proteomes" id="UP000315115"/>
    </source>
</evidence>
<dbReference type="SUPFAM" id="SSF158472">
    <property type="entry name" value="HAMP domain-like"/>
    <property type="match status" value="1"/>
</dbReference>
<dbReference type="Pfam" id="PF13426">
    <property type="entry name" value="PAS_9"/>
    <property type="match status" value="1"/>
</dbReference>
<dbReference type="SUPFAM" id="SSF55073">
    <property type="entry name" value="Nucleotide cyclase"/>
    <property type="match status" value="1"/>
</dbReference>
<dbReference type="Pfam" id="PF00672">
    <property type="entry name" value="HAMP"/>
    <property type="match status" value="1"/>
</dbReference>
<dbReference type="EMBL" id="AP019799">
    <property type="protein sequence ID" value="BBL90597.1"/>
    <property type="molecule type" value="Genomic_DNA"/>
</dbReference>
<dbReference type="InterPro" id="IPR003660">
    <property type="entry name" value="HAMP_dom"/>
</dbReference>
<dbReference type="CDD" id="cd01949">
    <property type="entry name" value="GGDEF"/>
    <property type="match status" value="1"/>
</dbReference>
<dbReference type="InterPro" id="IPR029787">
    <property type="entry name" value="Nucleotide_cyclase"/>
</dbReference>
<dbReference type="Pfam" id="PF00990">
    <property type="entry name" value="GGDEF"/>
    <property type="match status" value="1"/>
</dbReference>
<dbReference type="GO" id="GO:0003824">
    <property type="term" value="F:catalytic activity"/>
    <property type="evidence" value="ECO:0007669"/>
    <property type="project" value="UniProtKB-ARBA"/>
</dbReference>
<dbReference type="PANTHER" id="PTHR44757">
    <property type="entry name" value="DIGUANYLATE CYCLASE DGCP"/>
    <property type="match status" value="1"/>
</dbReference>
<dbReference type="NCBIfam" id="TIGR00229">
    <property type="entry name" value="sensory_box"/>
    <property type="match status" value="1"/>
</dbReference>
<dbReference type="Gene3D" id="3.30.450.20">
    <property type="entry name" value="PAS domain"/>
    <property type="match status" value="2"/>
</dbReference>
<keyword evidence="2" id="KW-0812">Transmembrane</keyword>
<dbReference type="AlphaFoldDB" id="A0A510IAL8"/>
<dbReference type="Proteomes" id="UP000315115">
    <property type="component" value="Chromosome 2"/>
</dbReference>
<evidence type="ECO:0000313" key="6">
    <source>
        <dbReference type="EMBL" id="BBL90597.1"/>
    </source>
</evidence>
<feature type="domain" description="HAMP" evidence="4">
    <location>
        <begin position="180"/>
        <end position="233"/>
    </location>
</feature>
<dbReference type="InterPro" id="IPR000160">
    <property type="entry name" value="GGDEF_dom"/>
</dbReference>
<dbReference type="RefSeq" id="WP_143693438.1">
    <property type="nucleotide sequence ID" value="NZ_AP019799.1"/>
</dbReference>
<proteinExistence type="predicted"/>
<name>A0A510IAL8_9VIBR</name>
<dbReference type="InterPro" id="IPR035965">
    <property type="entry name" value="PAS-like_dom_sf"/>
</dbReference>
<dbReference type="PROSITE" id="PS50887">
    <property type="entry name" value="GGDEF"/>
    <property type="match status" value="1"/>
</dbReference>
<dbReference type="NCBIfam" id="TIGR00254">
    <property type="entry name" value="GGDEF"/>
    <property type="match status" value="1"/>
</dbReference>
<reference evidence="7" key="1">
    <citation type="submission" date="2019-07" db="EMBL/GenBank/DDBJ databases">
        <title>Complete Genome Sequences of Vibrion rotiferianus strain AM7.</title>
        <authorList>
            <person name="Miyazaki K."/>
            <person name="Wiseschart A."/>
            <person name="Pootanakit K."/>
            <person name="Ishimori K."/>
            <person name="Kitahara K."/>
        </authorList>
    </citation>
    <scope>NUCLEOTIDE SEQUENCE [LARGE SCALE GENOMIC DNA]</scope>
    <source>
        <strain evidence="7">AM7</strain>
    </source>
</reference>
<dbReference type="FunFam" id="3.30.70.270:FF:000001">
    <property type="entry name" value="Diguanylate cyclase domain protein"/>
    <property type="match status" value="1"/>
</dbReference>
<dbReference type="Gene3D" id="6.10.340.10">
    <property type="match status" value="1"/>
</dbReference>
<accession>A0A510IAL8</accession>
<evidence type="ECO:0000259" key="3">
    <source>
        <dbReference type="PROSITE" id="PS50112"/>
    </source>
</evidence>